<evidence type="ECO:0000313" key="1">
    <source>
        <dbReference type="EMBL" id="AGK86887.1"/>
    </source>
</evidence>
<name>R4JDS6_9CAUD</name>
<keyword evidence="2" id="KW-1185">Reference proteome</keyword>
<dbReference type="EMBL" id="KC699836">
    <property type="protein sequence ID" value="AGK86887.1"/>
    <property type="molecule type" value="Genomic_DNA"/>
</dbReference>
<organism evidence="1 2">
    <name type="scientific">Bacillus phage SIOphi</name>
    <dbReference type="NCBI Taxonomy" id="1285382"/>
    <lineage>
        <taxon>Viruses</taxon>
        <taxon>Duplodnaviria</taxon>
        <taxon>Heunggongvirae</taxon>
        <taxon>Uroviricota</taxon>
        <taxon>Caudoviricetes</taxon>
        <taxon>Herelleviridae</taxon>
        <taxon>Bastillevirinae</taxon>
        <taxon>Siophivirus</taxon>
        <taxon>Siophivirus SIOphi</taxon>
    </lineage>
</organism>
<sequence>MTKHYEWAVNYLENATRGLDVDSTIEYLQDIVMYGAQERGLLGEDIKRTAFKLFNDNMEDILKALADNFSAQTHYELSAWEHIQMGAVCYILETVAKHMLDHAETLTEAHFIQIR</sequence>
<proteinExistence type="predicted"/>
<reference evidence="1 2" key="1">
    <citation type="submission" date="2013-02" db="EMBL/GenBank/DDBJ databases">
        <authorList>
            <person name="Lukaszewicz M."/>
            <person name="Biegalska A."/>
            <person name="Krasowska A."/>
        </authorList>
    </citation>
    <scope>NUCLEOTIDE SEQUENCE [LARGE SCALE GENOMIC DNA]</scope>
</reference>
<gene>
    <name evidence="1" type="ORF">SIOphi_00395</name>
</gene>
<dbReference type="Proteomes" id="UP000258501">
    <property type="component" value="Segment"/>
</dbReference>
<accession>R4JDS6</accession>
<protein>
    <submittedName>
        <fullName evidence="1">Uncharacterized protein</fullName>
    </submittedName>
</protein>
<evidence type="ECO:0000313" key="2">
    <source>
        <dbReference type="Proteomes" id="UP000258501"/>
    </source>
</evidence>